<proteinExistence type="predicted"/>
<evidence type="ECO:0000256" key="2">
    <source>
        <dbReference type="ARBA" id="ARBA00022649"/>
    </source>
</evidence>
<keyword evidence="2" id="KW-1277">Toxin-antitoxin system</keyword>
<dbReference type="EC" id="2.3.-.-" evidence="7"/>
<dbReference type="Pfam" id="PF00583">
    <property type="entry name" value="Acetyltransf_1"/>
    <property type="match status" value="1"/>
</dbReference>
<comment type="caution">
    <text evidence="7">The sequence shown here is derived from an EMBL/GenBank/DDBJ whole genome shotgun (WGS) entry which is preliminary data.</text>
</comment>
<accession>A0ABV5FLW4</accession>
<dbReference type="InterPro" id="IPR016181">
    <property type="entry name" value="Acyl_CoA_acyltransferase"/>
</dbReference>
<feature type="domain" description="N-acetyltransferase" evidence="6">
    <location>
        <begin position="26"/>
        <end position="147"/>
    </location>
</feature>
<evidence type="ECO:0000313" key="8">
    <source>
        <dbReference type="Proteomes" id="UP001589589"/>
    </source>
</evidence>
<dbReference type="PANTHER" id="PTHR36449">
    <property type="entry name" value="ACETYLTRANSFERASE-RELATED"/>
    <property type="match status" value="1"/>
</dbReference>
<keyword evidence="1" id="KW-0678">Repressor</keyword>
<dbReference type="InterPro" id="IPR000182">
    <property type="entry name" value="GNAT_dom"/>
</dbReference>
<evidence type="ECO:0000256" key="1">
    <source>
        <dbReference type="ARBA" id="ARBA00022491"/>
    </source>
</evidence>
<reference evidence="7 8" key="1">
    <citation type="submission" date="2024-09" db="EMBL/GenBank/DDBJ databases">
        <authorList>
            <person name="Sun Q."/>
            <person name="Mori K."/>
        </authorList>
    </citation>
    <scope>NUCLEOTIDE SEQUENCE [LARGE SCALE GENOMIC DNA]</scope>
    <source>
        <strain evidence="7 8">CECT 7908</strain>
    </source>
</reference>
<evidence type="ECO:0000256" key="5">
    <source>
        <dbReference type="ARBA" id="ARBA00049880"/>
    </source>
</evidence>
<dbReference type="EMBL" id="JBHMEX010000032">
    <property type="protein sequence ID" value="MFB9064535.1"/>
    <property type="molecule type" value="Genomic_DNA"/>
</dbReference>
<dbReference type="SUPFAM" id="SSF55729">
    <property type="entry name" value="Acyl-CoA N-acyltransferases (Nat)"/>
    <property type="match status" value="1"/>
</dbReference>
<sequence>MNLMINVLAKDHEKKHFNCGNILLDDYFQKQAGQDARKDLSVCYVLTDANEDEKKVIGFYTLTNNSIPWAEFPEELTKKIPKSYAIPTALLGRLAVDKSKQGNKIGEILLFDALKKCLEASEKMGLYAVIVDPLDDSAIAFYENYGFILIPSSKKMFITIKTIEDSFSK</sequence>
<gene>
    <name evidence="7" type="ORF">ACFFUQ_10920</name>
</gene>
<evidence type="ECO:0000313" key="7">
    <source>
        <dbReference type="EMBL" id="MFB9064535.1"/>
    </source>
</evidence>
<dbReference type="PANTHER" id="PTHR36449:SF1">
    <property type="entry name" value="ACETYLTRANSFERASE"/>
    <property type="match status" value="1"/>
</dbReference>
<keyword evidence="8" id="KW-1185">Reference proteome</keyword>
<keyword evidence="4 7" id="KW-0012">Acyltransferase</keyword>
<comment type="catalytic activity">
    <reaction evidence="5">
        <text>glycyl-tRNA(Gly) + acetyl-CoA = N-acetylglycyl-tRNA(Gly) + CoA + H(+)</text>
        <dbReference type="Rhea" id="RHEA:81867"/>
        <dbReference type="Rhea" id="RHEA-COMP:9683"/>
        <dbReference type="Rhea" id="RHEA-COMP:19766"/>
        <dbReference type="ChEBI" id="CHEBI:15378"/>
        <dbReference type="ChEBI" id="CHEBI:57287"/>
        <dbReference type="ChEBI" id="CHEBI:57288"/>
        <dbReference type="ChEBI" id="CHEBI:78522"/>
        <dbReference type="ChEBI" id="CHEBI:232036"/>
    </reaction>
</comment>
<protein>
    <submittedName>
        <fullName evidence="7">GNAT family N-acetyltransferase</fullName>
        <ecNumber evidence="7">2.3.-.-</ecNumber>
    </submittedName>
</protein>
<evidence type="ECO:0000259" key="6">
    <source>
        <dbReference type="Pfam" id="PF00583"/>
    </source>
</evidence>
<dbReference type="RefSeq" id="WP_290266624.1">
    <property type="nucleotide sequence ID" value="NZ_JAUFQQ010000005.1"/>
</dbReference>
<evidence type="ECO:0000256" key="3">
    <source>
        <dbReference type="ARBA" id="ARBA00022679"/>
    </source>
</evidence>
<dbReference type="Proteomes" id="UP001589589">
    <property type="component" value="Unassembled WGS sequence"/>
</dbReference>
<organism evidence="7 8">
    <name type="scientific">Flavobacterium branchiarum</name>
    <dbReference type="NCBI Taxonomy" id="1114870"/>
    <lineage>
        <taxon>Bacteria</taxon>
        <taxon>Pseudomonadati</taxon>
        <taxon>Bacteroidota</taxon>
        <taxon>Flavobacteriia</taxon>
        <taxon>Flavobacteriales</taxon>
        <taxon>Flavobacteriaceae</taxon>
        <taxon>Flavobacterium</taxon>
    </lineage>
</organism>
<dbReference type="Gene3D" id="3.40.630.30">
    <property type="match status" value="1"/>
</dbReference>
<evidence type="ECO:0000256" key="4">
    <source>
        <dbReference type="ARBA" id="ARBA00023315"/>
    </source>
</evidence>
<dbReference type="GO" id="GO:0016746">
    <property type="term" value="F:acyltransferase activity"/>
    <property type="evidence" value="ECO:0007669"/>
    <property type="project" value="UniProtKB-KW"/>
</dbReference>
<keyword evidence="3 7" id="KW-0808">Transferase</keyword>
<name>A0ABV5FLW4_9FLAO</name>